<accession>A0A8B7ZBD0</accession>
<feature type="chain" id="PRO_5044665686" evidence="2">
    <location>
        <begin position="27"/>
        <end position="712"/>
    </location>
</feature>
<reference evidence="5 6" key="1">
    <citation type="submission" date="2025-04" db="UniProtKB">
        <authorList>
            <consortium name="RefSeq"/>
        </authorList>
    </citation>
    <scope>IDENTIFICATION</scope>
</reference>
<feature type="signal peptide" evidence="2">
    <location>
        <begin position="1"/>
        <end position="26"/>
    </location>
</feature>
<dbReference type="GeneID" id="110985862"/>
<dbReference type="Gene3D" id="2.130.10.10">
    <property type="entry name" value="YVTN repeat-like/Quinoprotein amine dehydrogenase"/>
    <property type="match status" value="1"/>
</dbReference>
<dbReference type="InterPro" id="IPR015943">
    <property type="entry name" value="WD40/YVTN_repeat-like_dom_sf"/>
</dbReference>
<dbReference type="RefSeq" id="XP_022102978.1">
    <property type="nucleotide sequence ID" value="XM_022247286.1"/>
</dbReference>
<protein>
    <submittedName>
        <fullName evidence="5 6">Semaphorin-1A-like isoform X1</fullName>
    </submittedName>
</protein>
<evidence type="ECO:0000313" key="6">
    <source>
        <dbReference type="RefSeq" id="XP_022102979.1"/>
    </source>
</evidence>
<dbReference type="AlphaFoldDB" id="A0A8B7ZBD0"/>
<evidence type="ECO:0000313" key="5">
    <source>
        <dbReference type="RefSeq" id="XP_022102978.1"/>
    </source>
</evidence>
<name>A0A8B7ZBD0_ACAPL</name>
<feature type="domain" description="Sema" evidence="3">
    <location>
        <begin position="50"/>
        <end position="512"/>
    </location>
</feature>
<dbReference type="Pfam" id="PF01403">
    <property type="entry name" value="Sema"/>
    <property type="match status" value="1"/>
</dbReference>
<dbReference type="PANTHER" id="PTHR11036:SF127">
    <property type="entry name" value="SEMAPHORIN-1A"/>
    <property type="match status" value="1"/>
</dbReference>
<dbReference type="PROSITE" id="PS51004">
    <property type="entry name" value="SEMA"/>
    <property type="match status" value="1"/>
</dbReference>
<proteinExistence type="predicted"/>
<dbReference type="OrthoDB" id="9988752at2759"/>
<dbReference type="GO" id="GO:0005886">
    <property type="term" value="C:plasma membrane"/>
    <property type="evidence" value="ECO:0007669"/>
    <property type="project" value="TreeGrafter"/>
</dbReference>
<dbReference type="RefSeq" id="XP_022102979.1">
    <property type="nucleotide sequence ID" value="XM_022247287.1"/>
</dbReference>
<organism evidence="4 6">
    <name type="scientific">Acanthaster planci</name>
    <name type="common">Crown-of-thorns starfish</name>
    <dbReference type="NCBI Taxonomy" id="133434"/>
    <lineage>
        <taxon>Eukaryota</taxon>
        <taxon>Metazoa</taxon>
        <taxon>Echinodermata</taxon>
        <taxon>Eleutherozoa</taxon>
        <taxon>Asterozoa</taxon>
        <taxon>Asteroidea</taxon>
        <taxon>Valvatacea</taxon>
        <taxon>Valvatida</taxon>
        <taxon>Acanthasteridae</taxon>
        <taxon>Acanthaster</taxon>
    </lineage>
</organism>
<evidence type="ECO:0000259" key="3">
    <source>
        <dbReference type="PROSITE" id="PS51004"/>
    </source>
</evidence>
<dbReference type="PANTHER" id="PTHR11036">
    <property type="entry name" value="SEMAPHORIN"/>
    <property type="match status" value="1"/>
</dbReference>
<dbReference type="GO" id="GO:0030215">
    <property type="term" value="F:semaphorin receptor binding"/>
    <property type="evidence" value="ECO:0007669"/>
    <property type="project" value="InterPro"/>
</dbReference>
<comment type="caution">
    <text evidence="1">Lacks conserved residue(s) required for the propagation of feature annotation.</text>
</comment>
<evidence type="ECO:0000256" key="2">
    <source>
        <dbReference type="SAM" id="SignalP"/>
    </source>
</evidence>
<dbReference type="GO" id="GO:0045499">
    <property type="term" value="F:chemorepellent activity"/>
    <property type="evidence" value="ECO:0007669"/>
    <property type="project" value="TreeGrafter"/>
</dbReference>
<dbReference type="InterPro" id="IPR036352">
    <property type="entry name" value="Semap_dom_sf"/>
</dbReference>
<dbReference type="SMART" id="SM00630">
    <property type="entry name" value="Sema"/>
    <property type="match status" value="1"/>
</dbReference>
<dbReference type="InterPro" id="IPR027231">
    <property type="entry name" value="Semaphorin"/>
</dbReference>
<dbReference type="InterPro" id="IPR001627">
    <property type="entry name" value="Semap_dom"/>
</dbReference>
<dbReference type="SUPFAM" id="SSF101912">
    <property type="entry name" value="Sema domain"/>
    <property type="match status" value="1"/>
</dbReference>
<dbReference type="KEGG" id="aplc:110985862"/>
<keyword evidence="2" id="KW-0732">Signal</keyword>
<dbReference type="Proteomes" id="UP000694845">
    <property type="component" value="Unplaced"/>
</dbReference>
<evidence type="ECO:0000256" key="1">
    <source>
        <dbReference type="PROSITE-ProRule" id="PRU00352"/>
    </source>
</evidence>
<dbReference type="GO" id="GO:0071526">
    <property type="term" value="P:semaphorin-plexin signaling pathway"/>
    <property type="evidence" value="ECO:0007669"/>
    <property type="project" value="TreeGrafter"/>
</dbReference>
<sequence>MPTSLGHCACWLVLSVLLVTLPACHSQNERVVRQVQPPYPHSRYFTDLSRLFMTPGPNASISEGKYYRTLTLFNGRLFVGGKDQLFSLNPADLSLIDSAADTGSCNGASDCSNYIRVIQPLPTLNNTLLECGTNNGNPYCQQRSQDLSEIGSLVSLGTSETIVPLAPTLNSTGWLLTDGNEIYVGTYLTLSAGNPARPAISKSVLQLDSSLNVVGINVSLATKDDTNVLDANQPQPQFVGDPISYNGRIYFFYRGVAAEFVERKAVHSRVAVVCENDRGGRKFEAYTPKDIVTFAKMQLECSTGTTFPYHYNEIRDIYHSNGTVFAAFATPPGVAGSAVCAYRLDEIEALFLSTSKFRAQFSDGELWREVDTDPVTPRPAQCPNTTSYADAQYSAILGRAQLMFDTAANKLHYESPGGARSNPLLMIDGERFTQIVVDENVINDIDVMFIGTEDGTVLKTYLSEDRSEAQVAEELSLNTRGLNHTAVLTMLKSDADQAVFVGTDRGVYKVPFQHCSDYTTCGSCVGDPYCCWKNGRCLHLRKGLQGSENTCPPCPDNKIIIHNCPSGQASHVRRLNVPNHPLNLYVMAEAAENDNLIIVDNEIRCPPCANLPYTESRSEGSGREFLVLHINGSSTENANCSCSVVLAVKSGESKTINFTITVDDSSGELLSPESLDELSRFDWDISQYKFDLNNWIGEVASSCNLQTCKRHP</sequence>
<gene>
    <name evidence="5 6" type="primary">LOC110985862</name>
</gene>
<evidence type="ECO:0000313" key="4">
    <source>
        <dbReference type="Proteomes" id="UP000694845"/>
    </source>
</evidence>
<keyword evidence="4" id="KW-1185">Reference proteome</keyword>
<dbReference type="GO" id="GO:0030335">
    <property type="term" value="P:positive regulation of cell migration"/>
    <property type="evidence" value="ECO:0007669"/>
    <property type="project" value="TreeGrafter"/>
</dbReference>
<dbReference type="GO" id="GO:0007411">
    <property type="term" value="P:axon guidance"/>
    <property type="evidence" value="ECO:0007669"/>
    <property type="project" value="TreeGrafter"/>
</dbReference>